<dbReference type="AlphaFoldDB" id="A0A0C2YL68"/>
<reference evidence="3" key="2">
    <citation type="submission" date="2015-01" db="EMBL/GenBank/DDBJ databases">
        <title>Evolutionary Origins and Diversification of the Mycorrhizal Mutualists.</title>
        <authorList>
            <consortium name="DOE Joint Genome Institute"/>
            <consortium name="Mycorrhizal Genomics Consortium"/>
            <person name="Kohler A."/>
            <person name="Kuo A."/>
            <person name="Nagy L.G."/>
            <person name="Floudas D."/>
            <person name="Copeland A."/>
            <person name="Barry K.W."/>
            <person name="Cichocki N."/>
            <person name="Veneault-Fourrey C."/>
            <person name="LaButti K."/>
            <person name="Lindquist E.A."/>
            <person name="Lipzen A."/>
            <person name="Lundell T."/>
            <person name="Morin E."/>
            <person name="Murat C."/>
            <person name="Riley R."/>
            <person name="Ohm R."/>
            <person name="Sun H."/>
            <person name="Tunlid A."/>
            <person name="Henrissat B."/>
            <person name="Grigoriev I.V."/>
            <person name="Hibbett D.S."/>
            <person name="Martin F."/>
        </authorList>
    </citation>
    <scope>NUCLEOTIDE SEQUENCE [LARGE SCALE GENOMIC DNA]</scope>
    <source>
        <strain evidence="3">h7</strain>
    </source>
</reference>
<feature type="transmembrane region" description="Helical" evidence="1">
    <location>
        <begin position="21"/>
        <end position="40"/>
    </location>
</feature>
<reference evidence="2 3" key="1">
    <citation type="submission" date="2014-04" db="EMBL/GenBank/DDBJ databases">
        <authorList>
            <consortium name="DOE Joint Genome Institute"/>
            <person name="Kuo A."/>
            <person name="Gay G."/>
            <person name="Dore J."/>
            <person name="Kohler A."/>
            <person name="Nagy L.G."/>
            <person name="Floudas D."/>
            <person name="Copeland A."/>
            <person name="Barry K.W."/>
            <person name="Cichocki N."/>
            <person name="Veneault-Fourrey C."/>
            <person name="LaButti K."/>
            <person name="Lindquist E.A."/>
            <person name="Lipzen A."/>
            <person name="Lundell T."/>
            <person name="Morin E."/>
            <person name="Murat C."/>
            <person name="Sun H."/>
            <person name="Tunlid A."/>
            <person name="Henrissat B."/>
            <person name="Grigoriev I.V."/>
            <person name="Hibbett D.S."/>
            <person name="Martin F."/>
            <person name="Nordberg H.P."/>
            <person name="Cantor M.N."/>
            <person name="Hua S.X."/>
        </authorList>
    </citation>
    <scope>NUCLEOTIDE SEQUENCE [LARGE SCALE GENOMIC DNA]</scope>
    <source>
        <strain evidence="3">h7</strain>
    </source>
</reference>
<keyword evidence="3" id="KW-1185">Reference proteome</keyword>
<keyword evidence="1" id="KW-0472">Membrane</keyword>
<dbReference type="Proteomes" id="UP000053424">
    <property type="component" value="Unassembled WGS sequence"/>
</dbReference>
<keyword evidence="1" id="KW-0812">Transmembrane</keyword>
<name>A0A0C2YL68_HEBCY</name>
<evidence type="ECO:0000313" key="3">
    <source>
        <dbReference type="Proteomes" id="UP000053424"/>
    </source>
</evidence>
<proteinExistence type="predicted"/>
<accession>A0A0C2YL68</accession>
<keyword evidence="1" id="KW-1133">Transmembrane helix</keyword>
<gene>
    <name evidence="2" type="ORF">M413DRAFT_137743</name>
</gene>
<organism evidence="2 3">
    <name type="scientific">Hebeloma cylindrosporum</name>
    <dbReference type="NCBI Taxonomy" id="76867"/>
    <lineage>
        <taxon>Eukaryota</taxon>
        <taxon>Fungi</taxon>
        <taxon>Dikarya</taxon>
        <taxon>Basidiomycota</taxon>
        <taxon>Agaricomycotina</taxon>
        <taxon>Agaricomycetes</taxon>
        <taxon>Agaricomycetidae</taxon>
        <taxon>Agaricales</taxon>
        <taxon>Agaricineae</taxon>
        <taxon>Hymenogastraceae</taxon>
        <taxon>Hebeloma</taxon>
    </lineage>
</organism>
<protein>
    <submittedName>
        <fullName evidence="2">Uncharacterized protein</fullName>
    </submittedName>
</protein>
<dbReference type="EMBL" id="KN831779">
    <property type="protein sequence ID" value="KIM41767.1"/>
    <property type="molecule type" value="Genomic_DNA"/>
</dbReference>
<evidence type="ECO:0000256" key="1">
    <source>
        <dbReference type="SAM" id="Phobius"/>
    </source>
</evidence>
<evidence type="ECO:0000313" key="2">
    <source>
        <dbReference type="EMBL" id="KIM41767.1"/>
    </source>
</evidence>
<sequence length="122" mass="13958">MVKTRRNTFGTIHRPEMLSRACTFRIAPIAHFLLTLLLILSDRSICLGTVRRRANRLTAFNLDVAQTILERLDPSHKAGFSLFFGGLLHWASNGMRTPVCATKLVVTFRWTQLLHFLQVFAF</sequence>
<dbReference type="HOGENOM" id="CLU_2027013_0_0_1"/>